<dbReference type="Proteomes" id="UP000516046">
    <property type="component" value="Chromosome"/>
</dbReference>
<evidence type="ECO:0000313" key="2">
    <source>
        <dbReference type="Proteomes" id="UP000516046"/>
    </source>
</evidence>
<dbReference type="KEGG" id="caml:H6X83_05010"/>
<sequence length="107" mass="12576">MRKRVRINVNQRPAFELNLSMNDLAVATWFRQYFNTHGTDYKSIQYQKILDDLPTLRMKKQALQKFPIKKLVDAGVLKHLTIREGGTFAMFAPGENFDRLFELRKEG</sequence>
<organism evidence="1 2">
    <name type="scientific">Caproicibacterium amylolyticum</name>
    <dbReference type="NCBI Taxonomy" id="2766537"/>
    <lineage>
        <taxon>Bacteria</taxon>
        <taxon>Bacillati</taxon>
        <taxon>Bacillota</taxon>
        <taxon>Clostridia</taxon>
        <taxon>Eubacteriales</taxon>
        <taxon>Oscillospiraceae</taxon>
        <taxon>Caproicibacterium</taxon>
    </lineage>
</organism>
<accession>A0A7G9WJX4</accession>
<proteinExistence type="predicted"/>
<keyword evidence="2" id="KW-1185">Reference proteome</keyword>
<evidence type="ECO:0000313" key="1">
    <source>
        <dbReference type="EMBL" id="QNO18986.1"/>
    </source>
</evidence>
<reference evidence="1 2" key="1">
    <citation type="submission" date="2020-08" db="EMBL/GenBank/DDBJ databases">
        <authorList>
            <person name="Ren C."/>
            <person name="Gu Y."/>
            <person name="Xu Y."/>
        </authorList>
    </citation>
    <scope>NUCLEOTIDE SEQUENCE [LARGE SCALE GENOMIC DNA]</scope>
    <source>
        <strain evidence="1 2">LBM18003</strain>
    </source>
</reference>
<gene>
    <name evidence="1" type="ORF">H6X83_05010</name>
</gene>
<dbReference type="AlphaFoldDB" id="A0A7G9WJX4"/>
<protein>
    <submittedName>
        <fullName evidence="1">Uncharacterized protein</fullName>
    </submittedName>
</protein>
<name>A0A7G9WJX4_9FIRM</name>
<dbReference type="RefSeq" id="WP_212508056.1">
    <property type="nucleotide sequence ID" value="NZ_CP060696.1"/>
</dbReference>
<dbReference type="EMBL" id="CP060696">
    <property type="protein sequence ID" value="QNO18986.1"/>
    <property type="molecule type" value="Genomic_DNA"/>
</dbReference>